<comment type="caution">
    <text evidence="2">The sequence shown here is derived from an EMBL/GenBank/DDBJ whole genome shotgun (WGS) entry which is preliminary data.</text>
</comment>
<feature type="compositionally biased region" description="Low complexity" evidence="1">
    <location>
        <begin position="11"/>
        <end position="36"/>
    </location>
</feature>
<reference evidence="2" key="1">
    <citation type="journal article" date="2020" name="Fungal Divers.">
        <title>Resolving the Mortierellaceae phylogeny through synthesis of multi-gene phylogenetics and phylogenomics.</title>
        <authorList>
            <person name="Vandepol N."/>
            <person name="Liber J."/>
            <person name="Desiro A."/>
            <person name="Na H."/>
            <person name="Kennedy M."/>
            <person name="Barry K."/>
            <person name="Grigoriev I.V."/>
            <person name="Miller A.N."/>
            <person name="O'Donnell K."/>
            <person name="Stajich J.E."/>
            <person name="Bonito G."/>
        </authorList>
    </citation>
    <scope>NUCLEOTIDE SEQUENCE</scope>
    <source>
        <strain evidence="2">CK1249</strain>
    </source>
</reference>
<evidence type="ECO:0000256" key="1">
    <source>
        <dbReference type="SAM" id="MobiDB-lite"/>
    </source>
</evidence>
<name>A0A9P6IRY2_MORAP</name>
<keyword evidence="3" id="KW-1185">Reference proteome</keyword>
<dbReference type="Proteomes" id="UP000738359">
    <property type="component" value="Unassembled WGS sequence"/>
</dbReference>
<feature type="compositionally biased region" description="Polar residues" evidence="1">
    <location>
        <begin position="1"/>
        <end position="10"/>
    </location>
</feature>
<dbReference type="AlphaFoldDB" id="A0A9P6IRY2"/>
<protein>
    <submittedName>
        <fullName evidence="2">Uncharacterized protein</fullName>
    </submittedName>
</protein>
<organism evidence="2 3">
    <name type="scientific">Mortierella alpina</name>
    <name type="common">Oleaginous fungus</name>
    <name type="synonym">Mortierella renispora</name>
    <dbReference type="NCBI Taxonomy" id="64518"/>
    <lineage>
        <taxon>Eukaryota</taxon>
        <taxon>Fungi</taxon>
        <taxon>Fungi incertae sedis</taxon>
        <taxon>Mucoromycota</taxon>
        <taxon>Mortierellomycotina</taxon>
        <taxon>Mortierellomycetes</taxon>
        <taxon>Mortierellales</taxon>
        <taxon>Mortierellaceae</taxon>
        <taxon>Mortierella</taxon>
    </lineage>
</organism>
<evidence type="ECO:0000313" key="3">
    <source>
        <dbReference type="Proteomes" id="UP000738359"/>
    </source>
</evidence>
<feature type="compositionally biased region" description="Low complexity" evidence="1">
    <location>
        <begin position="104"/>
        <end position="124"/>
    </location>
</feature>
<proteinExistence type="predicted"/>
<dbReference type="EMBL" id="JAAAHY010002068">
    <property type="protein sequence ID" value="KAF9945502.1"/>
    <property type="molecule type" value="Genomic_DNA"/>
</dbReference>
<accession>A0A9P6IRY2</accession>
<evidence type="ECO:0000313" key="2">
    <source>
        <dbReference type="EMBL" id="KAF9945502.1"/>
    </source>
</evidence>
<feature type="non-terminal residue" evidence="2">
    <location>
        <position position="1"/>
    </location>
</feature>
<sequence>NSQNSQSLLPSSSSSSGSVAMVSASAAGSATGAFTVAGGGSSEMGPRRRLSDWKRVTALNLDLEDDQRGGMIMRLASQDRVTPVGNSSRHWMNHRGGLANLMQSSSAHAGSSSAAGSTGRDTATSTVDRLVEEMNKWSV</sequence>
<feature type="region of interest" description="Disordered" evidence="1">
    <location>
        <begin position="1"/>
        <end position="52"/>
    </location>
</feature>
<dbReference type="OrthoDB" id="2448907at2759"/>
<feature type="region of interest" description="Disordered" evidence="1">
    <location>
        <begin position="102"/>
        <end position="124"/>
    </location>
</feature>
<gene>
    <name evidence="2" type="ORF">BGZ70_003776</name>
</gene>